<organism evidence="4">
    <name type="scientific">Hydra vulgaris</name>
    <name type="common">Hydra</name>
    <name type="synonym">Hydra attenuata</name>
    <dbReference type="NCBI Taxonomy" id="6087"/>
    <lineage>
        <taxon>Eukaryota</taxon>
        <taxon>Metazoa</taxon>
        <taxon>Cnidaria</taxon>
        <taxon>Hydrozoa</taxon>
        <taxon>Hydroidolina</taxon>
        <taxon>Anthoathecata</taxon>
        <taxon>Aplanulata</taxon>
        <taxon>Hydridae</taxon>
        <taxon>Hydra</taxon>
    </lineage>
</organism>
<dbReference type="PANTHER" id="PTHR18849">
    <property type="entry name" value="LEUCINE RICH REPEAT PROTEIN"/>
    <property type="match status" value="1"/>
</dbReference>
<sequence>MSGEELVDEPIEDDVDETLENENDGDENENGENEDENNDNEHTDNEDKEGKENEEVHAEPLTAEIISSSLSLLCKIGTGLAHAYVKLNISKRELGDISILKSFIYLRYLDISENKIRDISPINHLTHLLTLKADKNLLKSGLLNKLPYLQHIDFSNNQIKDLFGINHPLLEKLNLNGNEVLEISSFDAANLSYLAVLELRGNKLTSTKCTYPQSLKMLYLAENAIEEIQDVSQLTHLKTLHLRNNRITNLNGFSENMKNLQYLNLRMNNISELHKINKLKCLPMLRALILIDNPICYEESYRIEVLVILRRLERLDHDVYVDEERKDAEEIYNERNSIEKPYLMSLLKLTVALQQLLTREISVKERSGSKSALTQLVTFPTYRSSRHVEPTSTMNLMITNKSDRAIFIEQGDSLGNTQMGQPHCIIEGQLPVVGFNNSITLPLQPRLISLLSNVIPLY</sequence>
<evidence type="ECO:0000256" key="2">
    <source>
        <dbReference type="ARBA" id="ARBA00022737"/>
    </source>
</evidence>
<dbReference type="InterPro" id="IPR032675">
    <property type="entry name" value="LRR_dom_sf"/>
</dbReference>
<evidence type="ECO:0000256" key="3">
    <source>
        <dbReference type="SAM" id="MobiDB-lite"/>
    </source>
</evidence>
<feature type="region of interest" description="Disordered" evidence="3">
    <location>
        <begin position="1"/>
        <end position="58"/>
    </location>
</feature>
<dbReference type="Pfam" id="PF14580">
    <property type="entry name" value="LRR_9"/>
    <property type="match status" value="1"/>
</dbReference>
<reference evidence="4" key="1">
    <citation type="journal article" date="2013" name="Genome Biol. Evol.">
        <title>Punctuated emergences of genetic and phenotypic innovations in eumetazoan, bilaterian, euteleostome, and hominidae ancestors.</title>
        <authorList>
            <person name="Wenger Y."/>
            <person name="Galliot B."/>
        </authorList>
    </citation>
    <scope>NUCLEOTIDE SEQUENCE</scope>
    <source>
        <tissue evidence="4">Whole animals</tissue>
    </source>
</reference>
<protein>
    <submittedName>
        <fullName evidence="4">Leucine-rich repeat-containing protein 23</fullName>
    </submittedName>
</protein>
<dbReference type="SMART" id="SM00365">
    <property type="entry name" value="LRR_SD22"/>
    <property type="match status" value="4"/>
</dbReference>
<keyword evidence="1" id="KW-0433">Leucine-rich repeat</keyword>
<dbReference type="Gene3D" id="3.80.10.10">
    <property type="entry name" value="Ribonuclease Inhibitor"/>
    <property type="match status" value="2"/>
</dbReference>
<accession>T2MCV9</accession>
<dbReference type="InterPro" id="IPR003591">
    <property type="entry name" value="Leu-rich_rpt_typical-subtyp"/>
</dbReference>
<dbReference type="OrthoDB" id="7451790at2759"/>
<evidence type="ECO:0000256" key="1">
    <source>
        <dbReference type="ARBA" id="ARBA00022614"/>
    </source>
</evidence>
<proteinExistence type="evidence at transcript level"/>
<gene>
    <name evidence="4" type="primary">LRRC23</name>
</gene>
<dbReference type="EMBL" id="HAAD01003518">
    <property type="protein sequence ID" value="CDG69750.1"/>
    <property type="molecule type" value="mRNA"/>
</dbReference>
<dbReference type="InterPro" id="IPR001611">
    <property type="entry name" value="Leu-rich_rpt"/>
</dbReference>
<evidence type="ECO:0000313" key="4">
    <source>
        <dbReference type="EMBL" id="CDG69750.1"/>
    </source>
</evidence>
<dbReference type="SUPFAM" id="SSF52058">
    <property type="entry name" value="L domain-like"/>
    <property type="match status" value="1"/>
</dbReference>
<feature type="compositionally biased region" description="Basic and acidic residues" evidence="3">
    <location>
        <begin position="39"/>
        <end position="58"/>
    </location>
</feature>
<dbReference type="AlphaFoldDB" id="T2MCV9"/>
<dbReference type="SMART" id="SM00369">
    <property type="entry name" value="LRR_TYP"/>
    <property type="match status" value="3"/>
</dbReference>
<dbReference type="PANTHER" id="PTHR18849:SF3">
    <property type="entry name" value="LEUCINE RICH REPEAT CONTAINING 23"/>
    <property type="match status" value="1"/>
</dbReference>
<dbReference type="PROSITE" id="PS51450">
    <property type="entry name" value="LRR"/>
    <property type="match status" value="4"/>
</dbReference>
<feature type="compositionally biased region" description="Acidic residues" evidence="3">
    <location>
        <begin position="1"/>
        <end position="38"/>
    </location>
</feature>
<keyword evidence="2" id="KW-0677">Repeat</keyword>
<name>T2MCV9_HYDVU</name>